<dbReference type="Proteomes" id="UP001152795">
    <property type="component" value="Unassembled WGS sequence"/>
</dbReference>
<evidence type="ECO:0000313" key="2">
    <source>
        <dbReference type="EMBL" id="CAB3997584.1"/>
    </source>
</evidence>
<name>A0A6S7GW45_PARCT</name>
<evidence type="ECO:0000256" key="1">
    <source>
        <dbReference type="SAM" id="MobiDB-lite"/>
    </source>
</evidence>
<sequence>MLGRSKPTADEERCLLAEATPKNTAYNTKLALKQNCERYTRRKFVLVGMWNKSPFTGVEEHNGVSILAKGDRRFTLFPKTLDAEMKNATNKKWYRAVRSMQERGSQGSHSRRGEFTLGERTIRSHNS</sequence>
<proteinExistence type="predicted"/>
<dbReference type="AlphaFoldDB" id="A0A6S7GW45"/>
<reference evidence="2" key="1">
    <citation type="submission" date="2020-04" db="EMBL/GenBank/DDBJ databases">
        <authorList>
            <person name="Alioto T."/>
            <person name="Alioto T."/>
            <person name="Gomez Garrido J."/>
        </authorList>
    </citation>
    <scope>NUCLEOTIDE SEQUENCE</scope>
    <source>
        <strain evidence="2">A484AB</strain>
    </source>
</reference>
<protein>
    <submittedName>
        <fullName evidence="2">Uncharacterized protein</fullName>
    </submittedName>
</protein>
<organism evidence="2 3">
    <name type="scientific">Paramuricea clavata</name>
    <name type="common">Red gorgonian</name>
    <name type="synonym">Violescent sea-whip</name>
    <dbReference type="NCBI Taxonomy" id="317549"/>
    <lineage>
        <taxon>Eukaryota</taxon>
        <taxon>Metazoa</taxon>
        <taxon>Cnidaria</taxon>
        <taxon>Anthozoa</taxon>
        <taxon>Octocorallia</taxon>
        <taxon>Malacalcyonacea</taxon>
        <taxon>Plexauridae</taxon>
        <taxon>Paramuricea</taxon>
    </lineage>
</organism>
<keyword evidence="3" id="KW-1185">Reference proteome</keyword>
<gene>
    <name evidence="2" type="ORF">PACLA_8A013409</name>
</gene>
<evidence type="ECO:0000313" key="3">
    <source>
        <dbReference type="Proteomes" id="UP001152795"/>
    </source>
</evidence>
<comment type="caution">
    <text evidence="2">The sequence shown here is derived from an EMBL/GenBank/DDBJ whole genome shotgun (WGS) entry which is preliminary data.</text>
</comment>
<accession>A0A6S7GW45</accession>
<feature type="region of interest" description="Disordered" evidence="1">
    <location>
        <begin position="99"/>
        <end position="127"/>
    </location>
</feature>
<dbReference type="EMBL" id="CACRXK020003137">
    <property type="protein sequence ID" value="CAB3997584.1"/>
    <property type="molecule type" value="Genomic_DNA"/>
</dbReference>